<dbReference type="InterPro" id="IPR036259">
    <property type="entry name" value="MFS_trans_sf"/>
</dbReference>
<feature type="transmembrane region" description="Helical" evidence="5">
    <location>
        <begin position="208"/>
        <end position="227"/>
    </location>
</feature>
<feature type="transmembrane region" description="Helical" evidence="5">
    <location>
        <begin position="401"/>
        <end position="419"/>
    </location>
</feature>
<accession>A0A8H3EKX3</accession>
<reference evidence="6" key="1">
    <citation type="submission" date="2021-03" db="EMBL/GenBank/DDBJ databases">
        <authorList>
            <person name="Tagirdzhanova G."/>
        </authorList>
    </citation>
    <scope>NUCLEOTIDE SEQUENCE</scope>
</reference>
<evidence type="ECO:0000256" key="3">
    <source>
        <dbReference type="ARBA" id="ARBA00022989"/>
    </source>
</evidence>
<evidence type="ECO:0000256" key="2">
    <source>
        <dbReference type="ARBA" id="ARBA00022692"/>
    </source>
</evidence>
<dbReference type="SUPFAM" id="SSF103473">
    <property type="entry name" value="MFS general substrate transporter"/>
    <property type="match status" value="1"/>
</dbReference>
<proteinExistence type="predicted"/>
<evidence type="ECO:0000313" key="7">
    <source>
        <dbReference type="Proteomes" id="UP000664521"/>
    </source>
</evidence>
<dbReference type="Pfam" id="PF07690">
    <property type="entry name" value="MFS_1"/>
    <property type="match status" value="1"/>
</dbReference>
<feature type="transmembrane region" description="Helical" evidence="5">
    <location>
        <begin position="108"/>
        <end position="130"/>
    </location>
</feature>
<comment type="caution">
    <text evidence="6">The sequence shown here is derived from an EMBL/GenBank/DDBJ whole genome shotgun (WGS) entry which is preliminary data.</text>
</comment>
<dbReference type="EMBL" id="CAJPDS010000005">
    <property type="protein sequence ID" value="CAF9907139.1"/>
    <property type="molecule type" value="Genomic_DNA"/>
</dbReference>
<feature type="transmembrane region" description="Helical" evidence="5">
    <location>
        <begin position="495"/>
        <end position="515"/>
    </location>
</feature>
<dbReference type="Proteomes" id="UP000664521">
    <property type="component" value="Unassembled WGS sequence"/>
</dbReference>
<sequence>MSSAVVDEHEPLLRASLQPSRDHDADTKPSRKCWPHALALPVPAHDQPQNKTRIISCIFCLHFLINFSRYIVEVPLIRLFEIAICDRYFHAEAIDEKSCKLARIQNDLAIVVGWRFCFDALPILLTAIFYGRLADKHGRRLVLFLSCLGLVCSLVWIVVVCYANQVLPIKLVWVSSAFLLVGGGQRIAKSMVFVILADILEQPERTRYMYLLASIPHLTTLVAPLSANLFMRINIWIPFAIAVVCLILSFFVIWAMPESLILHPVDITPHIASVDSTSTLLDDDQTSSLEEASPQNTAEQDDIVKTASDKSWSQTSADIRALIRVSGLPLCLALSFLRPIAIVSRAFVYQHASESFGWPMSSTTWLRFAQATSSSLATLVLLPLISAYLGQRAFRAKRLDLNAIRLSLLITSVGFAIIWRSGASWVLLVGLFVCGLGEGFEPSVKGLATSLIGSSSNARLLTLVTGLEVTAKLIGGPLMARLFSIGRDEGHGSDGICFLASAVALLLLAGVALVAKI</sequence>
<gene>
    <name evidence="6" type="ORF">HETSPECPRED_007049</name>
</gene>
<comment type="subcellular location">
    <subcellularLocation>
        <location evidence="1">Membrane</location>
        <topology evidence="1">Multi-pass membrane protein</topology>
    </subcellularLocation>
</comment>
<evidence type="ECO:0000256" key="1">
    <source>
        <dbReference type="ARBA" id="ARBA00004141"/>
    </source>
</evidence>
<keyword evidence="2 5" id="KW-0812">Transmembrane</keyword>
<protein>
    <recommendedName>
        <fullName evidence="8">Major facilitator superfamily (MFS) profile domain-containing protein</fullName>
    </recommendedName>
</protein>
<dbReference type="GO" id="GO:0022857">
    <property type="term" value="F:transmembrane transporter activity"/>
    <property type="evidence" value="ECO:0007669"/>
    <property type="project" value="InterPro"/>
</dbReference>
<name>A0A8H3EKX3_9LECA</name>
<dbReference type="GO" id="GO:0016020">
    <property type="term" value="C:membrane"/>
    <property type="evidence" value="ECO:0007669"/>
    <property type="project" value="UniProtKB-SubCell"/>
</dbReference>
<dbReference type="InterPro" id="IPR011701">
    <property type="entry name" value="MFS"/>
</dbReference>
<keyword evidence="3 5" id="KW-1133">Transmembrane helix</keyword>
<keyword evidence="7" id="KW-1185">Reference proteome</keyword>
<dbReference type="Gene3D" id="1.20.1250.20">
    <property type="entry name" value="MFS general substrate transporter like domains"/>
    <property type="match status" value="1"/>
</dbReference>
<dbReference type="PANTHER" id="PTHR23507:SF1">
    <property type="entry name" value="FI18259P1-RELATED"/>
    <property type="match status" value="1"/>
</dbReference>
<dbReference type="AlphaFoldDB" id="A0A8H3EKX3"/>
<feature type="transmembrane region" description="Helical" evidence="5">
    <location>
        <begin position="233"/>
        <end position="254"/>
    </location>
</feature>
<evidence type="ECO:0000256" key="5">
    <source>
        <dbReference type="SAM" id="Phobius"/>
    </source>
</evidence>
<feature type="transmembrane region" description="Helical" evidence="5">
    <location>
        <begin position="171"/>
        <end position="196"/>
    </location>
</feature>
<evidence type="ECO:0000313" key="6">
    <source>
        <dbReference type="EMBL" id="CAF9907139.1"/>
    </source>
</evidence>
<evidence type="ECO:0008006" key="8">
    <source>
        <dbReference type="Google" id="ProtNLM"/>
    </source>
</evidence>
<feature type="transmembrane region" description="Helical" evidence="5">
    <location>
        <begin position="142"/>
        <end position="165"/>
    </location>
</feature>
<feature type="transmembrane region" description="Helical" evidence="5">
    <location>
        <begin position="368"/>
        <end position="389"/>
    </location>
</feature>
<dbReference type="PANTHER" id="PTHR23507">
    <property type="entry name" value="ZGC:174356"/>
    <property type="match status" value="1"/>
</dbReference>
<keyword evidence="4 5" id="KW-0472">Membrane</keyword>
<dbReference type="OrthoDB" id="194139at2759"/>
<evidence type="ECO:0000256" key="4">
    <source>
        <dbReference type="ARBA" id="ARBA00023136"/>
    </source>
</evidence>
<organism evidence="6 7">
    <name type="scientific">Heterodermia speciosa</name>
    <dbReference type="NCBI Taxonomy" id="116794"/>
    <lineage>
        <taxon>Eukaryota</taxon>
        <taxon>Fungi</taxon>
        <taxon>Dikarya</taxon>
        <taxon>Ascomycota</taxon>
        <taxon>Pezizomycotina</taxon>
        <taxon>Lecanoromycetes</taxon>
        <taxon>OSLEUM clade</taxon>
        <taxon>Lecanoromycetidae</taxon>
        <taxon>Caliciales</taxon>
        <taxon>Physciaceae</taxon>
        <taxon>Heterodermia</taxon>
    </lineage>
</organism>